<evidence type="ECO:0000256" key="1">
    <source>
        <dbReference type="SAM" id="MobiDB-lite"/>
    </source>
</evidence>
<keyword evidence="2" id="KW-0812">Transmembrane</keyword>
<feature type="region of interest" description="Disordered" evidence="1">
    <location>
        <begin position="255"/>
        <end position="278"/>
    </location>
</feature>
<comment type="caution">
    <text evidence="3">The sequence shown here is derived from an EMBL/GenBank/DDBJ whole genome shotgun (WGS) entry which is preliminary data.</text>
</comment>
<accession>A0AAN6Y4A0</accession>
<feature type="transmembrane region" description="Helical" evidence="2">
    <location>
        <begin position="496"/>
        <end position="516"/>
    </location>
</feature>
<dbReference type="EMBL" id="MU858192">
    <property type="protein sequence ID" value="KAK4209837.1"/>
    <property type="molecule type" value="Genomic_DNA"/>
</dbReference>
<proteinExistence type="predicted"/>
<feature type="transmembrane region" description="Helical" evidence="2">
    <location>
        <begin position="594"/>
        <end position="617"/>
    </location>
</feature>
<gene>
    <name evidence="3" type="ORF">QBC37DRAFT_449440</name>
</gene>
<evidence type="ECO:0000313" key="4">
    <source>
        <dbReference type="Proteomes" id="UP001301769"/>
    </source>
</evidence>
<dbReference type="Proteomes" id="UP001301769">
    <property type="component" value="Unassembled WGS sequence"/>
</dbReference>
<organism evidence="3 4">
    <name type="scientific">Rhypophila decipiens</name>
    <dbReference type="NCBI Taxonomy" id="261697"/>
    <lineage>
        <taxon>Eukaryota</taxon>
        <taxon>Fungi</taxon>
        <taxon>Dikarya</taxon>
        <taxon>Ascomycota</taxon>
        <taxon>Pezizomycotina</taxon>
        <taxon>Sordariomycetes</taxon>
        <taxon>Sordariomycetidae</taxon>
        <taxon>Sordariales</taxon>
        <taxon>Naviculisporaceae</taxon>
        <taxon>Rhypophila</taxon>
    </lineage>
</organism>
<sequence length="659" mass="73036">MSDNIDPACLAGFNATWGDIFERTYCYNKITDFLENSNVTSSPACMGRLFIDGTKANLKNPLLTLKGCQAFCGVDWGYYPDSASRVVDWVVPIVVLVSNINLSPVERRIMMGIIHALGDPIDVTWSLLDKLYEWHICHQVARRAVEAARLASGPRLHAQDPDRRSANTILSVETANKADKNDHGAVQIQVTAVNSRDSTNAPDTRNASLDIPAPGPSERIRIIATVLGGFEELAGYQMTSPRQFYERTIRMLGNPASEFSPSAPSNASSSSQAATRSPNEAIDQWLDTALCLVDDRTNEFLRTGMAVGLYLFQLSSEFIDQITQNNENTPGGRIGAALMLSWLIPVALLSNLLGGFPSQRSNLRPLLDLLDKTLPPQYLRDGGHVDPASPLDHEGWALRDLNPHRQDQDDEELEAGAHLNFHTSSWSAFFTSQRSTGSIYGFRPHKTRTLYYSTGRDKLIRLSLPILATIPVIASFIASFILHWEAVPMGFSCRHVWVITVFGLWVISPFLTYFFVKLDSPSRKDKLGYRWGWWLIYTKDMIFGLGALSMIIASVIGMFNSCFCWSLAMWVGEAKAIMMVNTRGQYLEYKKGRYPGMVGGFILLQVGFVASVAGLMWNGLGVMRWGEGNKRGAWDRLGKGEVKVLGAFLRGVTSLGARG</sequence>
<keyword evidence="2" id="KW-1133">Transmembrane helix</keyword>
<feature type="transmembrane region" description="Helical" evidence="2">
    <location>
        <begin position="462"/>
        <end position="484"/>
    </location>
</feature>
<reference evidence="3" key="1">
    <citation type="journal article" date="2023" name="Mol. Phylogenet. Evol.">
        <title>Genome-scale phylogeny and comparative genomics of the fungal order Sordariales.</title>
        <authorList>
            <person name="Hensen N."/>
            <person name="Bonometti L."/>
            <person name="Westerberg I."/>
            <person name="Brannstrom I.O."/>
            <person name="Guillou S."/>
            <person name="Cros-Aarteil S."/>
            <person name="Calhoun S."/>
            <person name="Haridas S."/>
            <person name="Kuo A."/>
            <person name="Mondo S."/>
            <person name="Pangilinan J."/>
            <person name="Riley R."/>
            <person name="LaButti K."/>
            <person name="Andreopoulos B."/>
            <person name="Lipzen A."/>
            <person name="Chen C."/>
            <person name="Yan M."/>
            <person name="Daum C."/>
            <person name="Ng V."/>
            <person name="Clum A."/>
            <person name="Steindorff A."/>
            <person name="Ohm R.A."/>
            <person name="Martin F."/>
            <person name="Silar P."/>
            <person name="Natvig D.O."/>
            <person name="Lalanne C."/>
            <person name="Gautier V."/>
            <person name="Ament-Velasquez S.L."/>
            <person name="Kruys A."/>
            <person name="Hutchinson M.I."/>
            <person name="Powell A.J."/>
            <person name="Barry K."/>
            <person name="Miller A.N."/>
            <person name="Grigoriev I.V."/>
            <person name="Debuchy R."/>
            <person name="Gladieux P."/>
            <person name="Hiltunen Thoren M."/>
            <person name="Johannesson H."/>
        </authorList>
    </citation>
    <scope>NUCLEOTIDE SEQUENCE</scope>
    <source>
        <strain evidence="3">PSN293</strain>
    </source>
</reference>
<keyword evidence="4" id="KW-1185">Reference proteome</keyword>
<feature type="region of interest" description="Disordered" evidence="1">
    <location>
        <begin position="192"/>
        <end position="213"/>
    </location>
</feature>
<feature type="transmembrane region" description="Helical" evidence="2">
    <location>
        <begin position="334"/>
        <end position="354"/>
    </location>
</feature>
<reference evidence="3" key="2">
    <citation type="submission" date="2023-05" db="EMBL/GenBank/DDBJ databases">
        <authorList>
            <consortium name="Lawrence Berkeley National Laboratory"/>
            <person name="Steindorff A."/>
            <person name="Hensen N."/>
            <person name="Bonometti L."/>
            <person name="Westerberg I."/>
            <person name="Brannstrom I.O."/>
            <person name="Guillou S."/>
            <person name="Cros-Aarteil S."/>
            <person name="Calhoun S."/>
            <person name="Haridas S."/>
            <person name="Kuo A."/>
            <person name="Mondo S."/>
            <person name="Pangilinan J."/>
            <person name="Riley R."/>
            <person name="Labutti K."/>
            <person name="Andreopoulos B."/>
            <person name="Lipzen A."/>
            <person name="Chen C."/>
            <person name="Yanf M."/>
            <person name="Daum C."/>
            <person name="Ng V."/>
            <person name="Clum A."/>
            <person name="Ohm R."/>
            <person name="Martin F."/>
            <person name="Silar P."/>
            <person name="Natvig D."/>
            <person name="Lalanne C."/>
            <person name="Gautier V."/>
            <person name="Ament-Velasquez S.L."/>
            <person name="Kruys A."/>
            <person name="Hutchinson M.I."/>
            <person name="Powell A.J."/>
            <person name="Barry K."/>
            <person name="Miller A.N."/>
            <person name="Grigoriev I.V."/>
            <person name="Debuchy R."/>
            <person name="Gladieux P."/>
            <person name="Thoren M.H."/>
            <person name="Johannesson H."/>
        </authorList>
    </citation>
    <scope>NUCLEOTIDE SEQUENCE</scope>
    <source>
        <strain evidence="3">PSN293</strain>
    </source>
</reference>
<protein>
    <submittedName>
        <fullName evidence="3">Uncharacterized protein</fullName>
    </submittedName>
</protein>
<evidence type="ECO:0000256" key="2">
    <source>
        <dbReference type="SAM" id="Phobius"/>
    </source>
</evidence>
<keyword evidence="2" id="KW-0472">Membrane</keyword>
<dbReference type="AlphaFoldDB" id="A0AAN6Y4A0"/>
<name>A0AAN6Y4A0_9PEZI</name>
<feature type="transmembrane region" description="Helical" evidence="2">
    <location>
        <begin position="537"/>
        <end position="559"/>
    </location>
</feature>
<evidence type="ECO:0000313" key="3">
    <source>
        <dbReference type="EMBL" id="KAK4209837.1"/>
    </source>
</evidence>
<feature type="compositionally biased region" description="Polar residues" evidence="1">
    <location>
        <begin position="192"/>
        <end position="207"/>
    </location>
</feature>